<dbReference type="GO" id="GO:1990817">
    <property type="term" value="F:poly(A) RNA polymerase activity"/>
    <property type="evidence" value="ECO:0007669"/>
    <property type="project" value="InterPro"/>
</dbReference>
<feature type="region of interest" description="Disordered" evidence="1">
    <location>
        <begin position="1"/>
        <end position="362"/>
    </location>
</feature>
<dbReference type="EMBL" id="CP000585">
    <property type="protein sequence ID" value="ABO95938.1"/>
    <property type="molecule type" value="Genomic_DNA"/>
</dbReference>
<evidence type="ECO:0000313" key="3">
    <source>
        <dbReference type="EMBL" id="ABO95938.1"/>
    </source>
</evidence>
<dbReference type="GO" id="GO:0043634">
    <property type="term" value="P:polyadenylation-dependent ncRNA catabolic process"/>
    <property type="evidence" value="ECO:0007669"/>
    <property type="project" value="TreeGrafter"/>
</dbReference>
<accession>A4RWW0</accession>
<dbReference type="GO" id="GO:0031123">
    <property type="term" value="P:RNA 3'-end processing"/>
    <property type="evidence" value="ECO:0007669"/>
    <property type="project" value="TreeGrafter"/>
</dbReference>
<feature type="compositionally biased region" description="Low complexity" evidence="1">
    <location>
        <begin position="54"/>
        <end position="73"/>
    </location>
</feature>
<feature type="compositionally biased region" description="Low complexity" evidence="1">
    <location>
        <begin position="234"/>
        <end position="244"/>
    </location>
</feature>
<dbReference type="InterPro" id="IPR045862">
    <property type="entry name" value="Trf4-like"/>
</dbReference>
<gene>
    <name evidence="3" type="ORF">OSTLU_31476</name>
</gene>
<sequence length="781" mass="81562">MSHARASDGANGTSTLAKDADEIHASNGTDARATSSAIERTTGDGREVGHESWEVVSGKKSSKTSGKTSAESAGTSEDGKKRRNSGSGSRAGGAQRADKVNAGKGSPPDVQAASGEASSGGAEPSGWAAIVTGRLSPSEVPASSVVSSETTGTPAVERLNLSREKDEAMREVAAQDDSTDGSPRTARETHIIDGARENAQAVGAGAKALRGWASILGGSSGFPEENPRSKSPNATQETAVAATEVAHEPTKATAAPSAPAWGGWGAQAPPKVDLKATMEEDAAAAAAAPPPPPPSKKESKKTEDKPGKQNGRKKDSKKDKSSSKQRQQDTYRKDNNKPVRSSVPVTKVSEPSVDASADRPRAPMTSEVEDLLVAKLGSELLDCAHMQFFTPTAHLLKKERRAVDIVIRAMSAIVQTLFPATGLDVFGSYPTRAWVPGSSNLDLSLDLPPEAMIASHPERRMEALNTLAMALRTNPWVLDVTVVPSSHRPLLRMTTHTAFFQAMPQQLPSKTSASIAAAIAAVTPPPVTSGDGTPPLPPGPRPGAPPFGIPGLGQNGLGLPLEVHISLKDANHKGLSSMQFVQAAEEQHGALAPLVCVQKAVLASKGLRGVYRGGLGSYALTLMALTAIQLRNSQESETEDETVVRVSTSKDEAKKSDEDEANSRDALILGRAMLNFLKLYGFETDLSKDIISVHSGGDGVWGVLSEAAQFPAPLGSGLRVKDPLDGSNNAGAGCFGIAGVQAVFREQLETLRKAAENGFESNVPLLMQLFTLGGSQKVFVV</sequence>
<feature type="compositionally biased region" description="Basic and acidic residues" evidence="1">
    <location>
        <begin position="295"/>
        <end position="337"/>
    </location>
</feature>
<dbReference type="PANTHER" id="PTHR23092:SF15">
    <property type="entry name" value="INACTIVE NON-CANONICAL POLY(A) RNA POLYMERASE PROTEIN TRF4-2-RELATED"/>
    <property type="match status" value="1"/>
</dbReference>
<dbReference type="GO" id="GO:0031499">
    <property type="term" value="C:TRAMP complex"/>
    <property type="evidence" value="ECO:0007669"/>
    <property type="project" value="TreeGrafter"/>
</dbReference>
<feature type="compositionally biased region" description="Pro residues" evidence="1">
    <location>
        <begin position="534"/>
        <end position="545"/>
    </location>
</feature>
<dbReference type="HOGENOM" id="CLU_007219_0_0_1"/>
<dbReference type="RefSeq" id="XP_001417645.1">
    <property type="nucleotide sequence ID" value="XM_001417608.1"/>
</dbReference>
<feature type="compositionally biased region" description="Basic and acidic residues" evidence="1">
    <location>
        <begin position="41"/>
        <end position="53"/>
    </location>
</feature>
<dbReference type="Gramene" id="ABO95938">
    <property type="protein sequence ID" value="ABO95938"/>
    <property type="gene ID" value="OSTLU_31476"/>
</dbReference>
<dbReference type="AlphaFoldDB" id="A4RWW0"/>
<dbReference type="PANTHER" id="PTHR23092">
    <property type="entry name" value="POLY(A) RNA POLYMERASE"/>
    <property type="match status" value="1"/>
</dbReference>
<feature type="compositionally biased region" description="Low complexity" evidence="1">
    <location>
        <begin position="112"/>
        <end position="129"/>
    </location>
</feature>
<protein>
    <recommendedName>
        <fullName evidence="2">Poly(A) RNA polymerase mitochondrial-like central palm domain-containing protein</fullName>
    </recommendedName>
</protein>
<dbReference type="InterPro" id="IPR054708">
    <property type="entry name" value="MTPAP-like_central"/>
</dbReference>
<feature type="compositionally biased region" description="Basic and acidic residues" evidence="1">
    <location>
        <begin position="648"/>
        <end position="661"/>
    </location>
</feature>
<organism evidence="3 4">
    <name type="scientific">Ostreococcus lucimarinus (strain CCE9901)</name>
    <dbReference type="NCBI Taxonomy" id="436017"/>
    <lineage>
        <taxon>Eukaryota</taxon>
        <taxon>Viridiplantae</taxon>
        <taxon>Chlorophyta</taxon>
        <taxon>Mamiellophyceae</taxon>
        <taxon>Mamiellales</taxon>
        <taxon>Bathycoccaceae</taxon>
        <taxon>Ostreococcus</taxon>
    </lineage>
</organism>
<feature type="compositionally biased region" description="Basic and acidic residues" evidence="1">
    <location>
        <begin position="160"/>
        <end position="170"/>
    </location>
</feature>
<feature type="region of interest" description="Disordered" evidence="1">
    <location>
        <begin position="525"/>
        <end position="545"/>
    </location>
</feature>
<dbReference type="STRING" id="436017.A4RWW0"/>
<evidence type="ECO:0000256" key="1">
    <source>
        <dbReference type="SAM" id="MobiDB-lite"/>
    </source>
</evidence>
<dbReference type="Pfam" id="PF22600">
    <property type="entry name" value="MTPAP-like_central"/>
    <property type="match status" value="1"/>
</dbReference>
<feature type="region of interest" description="Disordered" evidence="1">
    <location>
        <begin position="633"/>
        <end position="661"/>
    </location>
</feature>
<proteinExistence type="predicted"/>
<dbReference type="GeneID" id="5002058"/>
<dbReference type="Proteomes" id="UP000001568">
    <property type="component" value="Chromosome 5"/>
</dbReference>
<evidence type="ECO:0000313" key="4">
    <source>
        <dbReference type="Proteomes" id="UP000001568"/>
    </source>
</evidence>
<dbReference type="InterPro" id="IPR043519">
    <property type="entry name" value="NT_sf"/>
</dbReference>
<feature type="compositionally biased region" description="Low complexity" evidence="1">
    <location>
        <begin position="136"/>
        <end position="149"/>
    </location>
</feature>
<dbReference type="eggNOG" id="KOG1906">
    <property type="taxonomic scope" value="Eukaryota"/>
</dbReference>
<dbReference type="GO" id="GO:0003729">
    <property type="term" value="F:mRNA binding"/>
    <property type="evidence" value="ECO:0007669"/>
    <property type="project" value="TreeGrafter"/>
</dbReference>
<dbReference type="SUPFAM" id="SSF81631">
    <property type="entry name" value="PAP/OAS1 substrate-binding domain"/>
    <property type="match status" value="1"/>
</dbReference>
<keyword evidence="4" id="KW-1185">Reference proteome</keyword>
<feature type="compositionally biased region" description="Polar residues" evidence="1">
    <location>
        <begin position="26"/>
        <end position="39"/>
    </location>
</feature>
<feature type="compositionally biased region" description="Low complexity" evidence="1">
    <location>
        <begin position="251"/>
        <end position="271"/>
    </location>
</feature>
<dbReference type="SUPFAM" id="SSF81301">
    <property type="entry name" value="Nucleotidyltransferase"/>
    <property type="match status" value="1"/>
</dbReference>
<evidence type="ECO:0000259" key="2">
    <source>
        <dbReference type="Pfam" id="PF22600"/>
    </source>
</evidence>
<dbReference type="Gene3D" id="1.10.1410.10">
    <property type="match status" value="1"/>
</dbReference>
<feature type="compositionally biased region" description="Basic and acidic residues" evidence="1">
    <location>
        <begin position="185"/>
        <end position="196"/>
    </location>
</feature>
<name>A4RWW0_OSTLU</name>
<dbReference type="GO" id="GO:0005730">
    <property type="term" value="C:nucleolus"/>
    <property type="evidence" value="ECO:0007669"/>
    <property type="project" value="TreeGrafter"/>
</dbReference>
<dbReference type="Gene3D" id="3.30.460.10">
    <property type="entry name" value="Beta Polymerase, domain 2"/>
    <property type="match status" value="1"/>
</dbReference>
<feature type="domain" description="Poly(A) RNA polymerase mitochondrial-like central palm" evidence="2">
    <location>
        <begin position="403"/>
        <end position="496"/>
    </location>
</feature>
<dbReference type="KEGG" id="olu:OSTLU_31476"/>
<dbReference type="OrthoDB" id="273917at2759"/>
<reference evidence="3 4" key="1">
    <citation type="journal article" date="2007" name="Proc. Natl. Acad. Sci. U.S.A.">
        <title>The tiny eukaryote Ostreococcus provides genomic insights into the paradox of plankton speciation.</title>
        <authorList>
            <person name="Palenik B."/>
            <person name="Grimwood J."/>
            <person name="Aerts A."/>
            <person name="Rouze P."/>
            <person name="Salamov A."/>
            <person name="Putnam N."/>
            <person name="Dupont C."/>
            <person name="Jorgensen R."/>
            <person name="Derelle E."/>
            <person name="Rombauts S."/>
            <person name="Zhou K."/>
            <person name="Otillar R."/>
            <person name="Merchant S.S."/>
            <person name="Podell S."/>
            <person name="Gaasterland T."/>
            <person name="Napoli C."/>
            <person name="Gendler K."/>
            <person name="Manuell A."/>
            <person name="Tai V."/>
            <person name="Vallon O."/>
            <person name="Piganeau G."/>
            <person name="Jancek S."/>
            <person name="Heijde M."/>
            <person name="Jabbari K."/>
            <person name="Bowler C."/>
            <person name="Lohr M."/>
            <person name="Robbens S."/>
            <person name="Werner G."/>
            <person name="Dubchak I."/>
            <person name="Pazour G.J."/>
            <person name="Ren Q."/>
            <person name="Paulsen I."/>
            <person name="Delwiche C."/>
            <person name="Schmutz J."/>
            <person name="Rokhsar D."/>
            <person name="Van de Peer Y."/>
            <person name="Moreau H."/>
            <person name="Grigoriev I.V."/>
        </authorList>
    </citation>
    <scope>NUCLEOTIDE SEQUENCE [LARGE SCALE GENOMIC DNA]</scope>
    <source>
        <strain evidence="3 4">CCE9901</strain>
    </source>
</reference>
<feature type="compositionally biased region" description="Low complexity" evidence="1">
    <location>
        <begin position="85"/>
        <end position="95"/>
    </location>
</feature>